<dbReference type="Proteomes" id="UP000261231">
    <property type="component" value="Unassembled WGS sequence"/>
</dbReference>
<dbReference type="SUPFAM" id="SSF51182">
    <property type="entry name" value="RmlC-like cupins"/>
    <property type="match status" value="1"/>
</dbReference>
<dbReference type="OrthoDB" id="1852394at2"/>
<accession>A0A3E2XMD6</accession>
<feature type="domain" description="Cupin type-2" evidence="1">
    <location>
        <begin position="57"/>
        <end position="98"/>
    </location>
</feature>
<evidence type="ECO:0000259" key="1">
    <source>
        <dbReference type="Pfam" id="PF07883"/>
    </source>
</evidence>
<dbReference type="CDD" id="cd06983">
    <property type="entry name" value="cupin_dsy2733"/>
    <property type="match status" value="1"/>
</dbReference>
<organism evidence="2 3">
    <name type="scientific">Coprococcus catus</name>
    <dbReference type="NCBI Taxonomy" id="116085"/>
    <lineage>
        <taxon>Bacteria</taxon>
        <taxon>Bacillati</taxon>
        <taxon>Bacillota</taxon>
        <taxon>Clostridia</taxon>
        <taxon>Lachnospirales</taxon>
        <taxon>Lachnospiraceae</taxon>
        <taxon>Coprococcus</taxon>
    </lineage>
</organism>
<name>A0A3E2XMD6_9FIRM</name>
<proteinExistence type="predicted"/>
<reference evidence="2 3" key="1">
    <citation type="submission" date="2018-08" db="EMBL/GenBank/DDBJ databases">
        <title>A genome reference for cultivated species of the human gut microbiota.</title>
        <authorList>
            <person name="Zou Y."/>
            <person name="Xue W."/>
            <person name="Luo G."/>
        </authorList>
    </citation>
    <scope>NUCLEOTIDE SEQUENCE [LARGE SCALE GENOMIC DNA]</scope>
    <source>
        <strain evidence="2 3">AM28-39</strain>
    </source>
</reference>
<evidence type="ECO:0000313" key="3">
    <source>
        <dbReference type="Proteomes" id="UP000261231"/>
    </source>
</evidence>
<dbReference type="InterPro" id="IPR014710">
    <property type="entry name" value="RmlC-like_jellyroll"/>
</dbReference>
<dbReference type="InterPro" id="IPR013096">
    <property type="entry name" value="Cupin_2"/>
</dbReference>
<dbReference type="InterPro" id="IPR011051">
    <property type="entry name" value="RmlC_Cupin_sf"/>
</dbReference>
<dbReference type="RefSeq" id="WP_015513901.1">
    <property type="nucleotide sequence ID" value="NZ_JAJCNA010000017.1"/>
</dbReference>
<protein>
    <submittedName>
        <fullName evidence="2">Cupin domain-containing protein</fullName>
    </submittedName>
</protein>
<evidence type="ECO:0000313" key="2">
    <source>
        <dbReference type="EMBL" id="RGC46236.1"/>
    </source>
</evidence>
<dbReference type="Pfam" id="PF07883">
    <property type="entry name" value="Cupin_2"/>
    <property type="match status" value="1"/>
</dbReference>
<gene>
    <name evidence="2" type="ORF">DW747_10075</name>
</gene>
<comment type="caution">
    <text evidence="2">The sequence shown here is derived from an EMBL/GenBank/DDBJ whole genome shotgun (WGS) entry which is preliminary data.</text>
</comment>
<dbReference type="Gene3D" id="2.60.120.10">
    <property type="entry name" value="Jelly Rolls"/>
    <property type="match status" value="1"/>
</dbReference>
<sequence length="110" mass="11780">MDTLRNLPTDAPANLASLIDIREGRVVSMSLSKSDTCQIMLMAFGSGESVSEEIYFGDTLYTVLEGEMPLFIGNAKYLLKTGDSLMIPSGTSHAIGGAGGFKLLQMTLQK</sequence>
<dbReference type="EMBL" id="QVFD01000009">
    <property type="protein sequence ID" value="RGC46236.1"/>
    <property type="molecule type" value="Genomic_DNA"/>
</dbReference>
<dbReference type="AlphaFoldDB" id="A0A3E2XMD6"/>
<keyword evidence="3" id="KW-1185">Reference proteome</keyword>